<evidence type="ECO:0000313" key="3">
    <source>
        <dbReference type="EMBL" id="TKG64875.1"/>
    </source>
</evidence>
<reference evidence="3 4" key="1">
    <citation type="journal article" date="2015" name="Antonie Van Leeuwenhoek">
        <title>Prauserella endophytica sp. nov., an endophytic actinobacterium isolated from Tamarix taklamakanensis.</title>
        <authorList>
            <person name="Liu J.M."/>
            <person name="Habden X."/>
            <person name="Guo L."/>
            <person name="Tuo L."/>
            <person name="Jiang Z.K."/>
            <person name="Liu S.W."/>
            <person name="Liu X.F."/>
            <person name="Chen L."/>
            <person name="Li R.F."/>
            <person name="Zhang Y.Q."/>
            <person name="Sun C.H."/>
        </authorList>
    </citation>
    <scope>NUCLEOTIDE SEQUENCE [LARGE SCALE GENOMIC DNA]</scope>
    <source>
        <strain evidence="3 4">CGMCC 4.7182</strain>
    </source>
</reference>
<feature type="region of interest" description="Disordered" evidence="1">
    <location>
        <begin position="278"/>
        <end position="299"/>
    </location>
</feature>
<dbReference type="InterPro" id="IPR051532">
    <property type="entry name" value="Ester_Hydrolysis_Enzymes"/>
</dbReference>
<comment type="caution">
    <text evidence="3">The sequence shown here is derived from an EMBL/GenBank/DDBJ whole genome shotgun (WGS) entry which is preliminary data.</text>
</comment>
<dbReference type="Pfam" id="PF13472">
    <property type="entry name" value="Lipase_GDSL_2"/>
    <property type="match status" value="1"/>
</dbReference>
<dbReference type="GO" id="GO:0016787">
    <property type="term" value="F:hydrolase activity"/>
    <property type="evidence" value="ECO:0007669"/>
    <property type="project" value="UniProtKB-KW"/>
</dbReference>
<dbReference type="PANTHER" id="PTHR30383">
    <property type="entry name" value="THIOESTERASE 1/PROTEASE 1/LYSOPHOSPHOLIPASE L1"/>
    <property type="match status" value="1"/>
</dbReference>
<protein>
    <submittedName>
        <fullName evidence="3">SGNH/GDSL hydrolase family protein</fullName>
    </submittedName>
</protein>
<dbReference type="EMBL" id="SWMS01000019">
    <property type="protein sequence ID" value="TKG64875.1"/>
    <property type="molecule type" value="Genomic_DNA"/>
</dbReference>
<evidence type="ECO:0000256" key="1">
    <source>
        <dbReference type="SAM" id="MobiDB-lite"/>
    </source>
</evidence>
<keyword evidence="4" id="KW-1185">Reference proteome</keyword>
<organism evidence="3 4">
    <name type="scientific">Prauserella endophytica</name>
    <dbReference type="NCBI Taxonomy" id="1592324"/>
    <lineage>
        <taxon>Bacteria</taxon>
        <taxon>Bacillati</taxon>
        <taxon>Actinomycetota</taxon>
        <taxon>Actinomycetes</taxon>
        <taxon>Pseudonocardiales</taxon>
        <taxon>Pseudonocardiaceae</taxon>
        <taxon>Prauserella</taxon>
        <taxon>Prauserella coralliicola group</taxon>
    </lineage>
</organism>
<gene>
    <name evidence="3" type="ORF">FCN18_27895</name>
</gene>
<name>A0ABY2RXS8_9PSEU</name>
<dbReference type="Proteomes" id="UP000309992">
    <property type="component" value="Unassembled WGS sequence"/>
</dbReference>
<proteinExistence type="predicted"/>
<accession>A0ABY2RXS8</accession>
<dbReference type="InterPro" id="IPR013830">
    <property type="entry name" value="SGNH_hydro"/>
</dbReference>
<feature type="domain" description="SGNH hydrolase-type esterase" evidence="2">
    <location>
        <begin position="34"/>
        <end position="209"/>
    </location>
</feature>
<evidence type="ECO:0000259" key="2">
    <source>
        <dbReference type="Pfam" id="PF13472"/>
    </source>
</evidence>
<dbReference type="CDD" id="cd01832">
    <property type="entry name" value="SGNH_hydrolase_like_1"/>
    <property type="match status" value="1"/>
</dbReference>
<keyword evidence="3" id="KW-0378">Hydrolase</keyword>
<dbReference type="InterPro" id="IPR036514">
    <property type="entry name" value="SGNH_hydro_sf"/>
</dbReference>
<feature type="compositionally biased region" description="Low complexity" evidence="1">
    <location>
        <begin position="285"/>
        <end position="299"/>
    </location>
</feature>
<sequence length="299" mass="31891">MADGVHVVCDDVARTAIPETPQPSPPVRARRLVVLGDSTAVGLGDPLPDGAWRGMGPLVADSLGIEPAGYLNCSFTGARMACVRTDQLPKALAHRPDVALLVVGMNDTLRSDFSPRRIAADLDHVLTELAAAGALVLPVRYHDHGRVFRLPRSLHRALRARIDALNAAIDEVVVRHGVPCLDLDAVPGTYELASWSVDRLHPSELGHRLLARGFGELLAGAGYAVPAPVSLVCSGGKEIGALDHVGWLVVKGIPWLWRRGRDLMPYAAGIMLRAATERRRRPAGAEESPAELPAPAAAH</sequence>
<dbReference type="Gene3D" id="3.40.50.1110">
    <property type="entry name" value="SGNH hydrolase"/>
    <property type="match status" value="1"/>
</dbReference>
<dbReference type="SUPFAM" id="SSF52266">
    <property type="entry name" value="SGNH hydrolase"/>
    <property type="match status" value="1"/>
</dbReference>
<evidence type="ECO:0000313" key="4">
    <source>
        <dbReference type="Proteomes" id="UP000309992"/>
    </source>
</evidence>